<gene>
    <name evidence="2" type="ORF">V6N12_057312</name>
</gene>
<organism evidence="2 3">
    <name type="scientific">Hibiscus sabdariffa</name>
    <name type="common">roselle</name>
    <dbReference type="NCBI Taxonomy" id="183260"/>
    <lineage>
        <taxon>Eukaryota</taxon>
        <taxon>Viridiplantae</taxon>
        <taxon>Streptophyta</taxon>
        <taxon>Embryophyta</taxon>
        <taxon>Tracheophyta</taxon>
        <taxon>Spermatophyta</taxon>
        <taxon>Magnoliopsida</taxon>
        <taxon>eudicotyledons</taxon>
        <taxon>Gunneridae</taxon>
        <taxon>Pentapetalae</taxon>
        <taxon>rosids</taxon>
        <taxon>malvids</taxon>
        <taxon>Malvales</taxon>
        <taxon>Malvaceae</taxon>
        <taxon>Malvoideae</taxon>
        <taxon>Hibiscus</taxon>
    </lineage>
</organism>
<proteinExistence type="predicted"/>
<dbReference type="Proteomes" id="UP001472677">
    <property type="component" value="Unassembled WGS sequence"/>
</dbReference>
<dbReference type="SUPFAM" id="SSF54495">
    <property type="entry name" value="UBC-like"/>
    <property type="match status" value="1"/>
</dbReference>
<protein>
    <recommendedName>
        <fullName evidence="1">UBC core domain-containing protein</fullName>
    </recommendedName>
</protein>
<evidence type="ECO:0000313" key="2">
    <source>
        <dbReference type="EMBL" id="KAK8534668.1"/>
    </source>
</evidence>
<keyword evidence="3" id="KW-1185">Reference proteome</keyword>
<dbReference type="EMBL" id="JBBPBM010000031">
    <property type="protein sequence ID" value="KAK8534668.1"/>
    <property type="molecule type" value="Genomic_DNA"/>
</dbReference>
<comment type="caution">
    <text evidence="2">The sequence shown here is derived from an EMBL/GenBank/DDBJ whole genome shotgun (WGS) entry which is preliminary data.</text>
</comment>
<reference evidence="2 3" key="1">
    <citation type="journal article" date="2024" name="G3 (Bethesda)">
        <title>Genome assembly of Hibiscus sabdariffa L. provides insights into metabolisms of medicinal natural products.</title>
        <authorList>
            <person name="Kim T."/>
        </authorList>
    </citation>
    <scope>NUCLEOTIDE SEQUENCE [LARGE SCALE GENOMIC DNA]</scope>
    <source>
        <strain evidence="2">TK-2024</strain>
        <tissue evidence="2">Old leaves</tissue>
    </source>
</reference>
<dbReference type="InterPro" id="IPR000608">
    <property type="entry name" value="UBC"/>
</dbReference>
<dbReference type="Gene3D" id="3.10.110.10">
    <property type="entry name" value="Ubiquitin Conjugating Enzyme"/>
    <property type="match status" value="1"/>
</dbReference>
<evidence type="ECO:0000313" key="3">
    <source>
        <dbReference type="Proteomes" id="UP001472677"/>
    </source>
</evidence>
<dbReference type="Pfam" id="PF00179">
    <property type="entry name" value="UQ_con"/>
    <property type="match status" value="1"/>
</dbReference>
<sequence length="134" mass="15096">MVLTASRSNSSGQTLSIHVVTFDFPQDSTWRSGRQLARVRTPMVGAWPSHENKFAIKFDGDLFHPNFNESGDIQVDRLIERCSFAFSVTNIFMAIMGLQIAPNPDEPHLDFVGVALIYKKSLESFAKYVRKIMG</sequence>
<evidence type="ECO:0000259" key="1">
    <source>
        <dbReference type="Pfam" id="PF00179"/>
    </source>
</evidence>
<accession>A0ABR2DBK1</accession>
<feature type="domain" description="UBC core" evidence="1">
    <location>
        <begin position="15"/>
        <end position="132"/>
    </location>
</feature>
<name>A0ABR2DBK1_9ROSI</name>
<dbReference type="InterPro" id="IPR016135">
    <property type="entry name" value="UBQ-conjugating_enzyme/RWD"/>
</dbReference>